<evidence type="ECO:0000313" key="1">
    <source>
        <dbReference type="EMBL" id="MEL1244041.1"/>
    </source>
</evidence>
<proteinExistence type="predicted"/>
<dbReference type="InterPro" id="IPR026341">
    <property type="entry name" value="T9SS_type_B"/>
</dbReference>
<dbReference type="Proteomes" id="UP001464555">
    <property type="component" value="Unassembled WGS sequence"/>
</dbReference>
<accession>A0ABU9HV49</accession>
<evidence type="ECO:0000313" key="2">
    <source>
        <dbReference type="Proteomes" id="UP001464555"/>
    </source>
</evidence>
<name>A0ABU9HV49_9FLAO</name>
<dbReference type="EMBL" id="JBBYHR010000003">
    <property type="protein sequence ID" value="MEL1244041.1"/>
    <property type="molecule type" value="Genomic_DNA"/>
</dbReference>
<dbReference type="RefSeq" id="WP_341696353.1">
    <property type="nucleotide sequence ID" value="NZ_JBBYHR010000003.1"/>
</dbReference>
<keyword evidence="2" id="KW-1185">Reference proteome</keyword>
<gene>
    <name evidence="1" type="ORF">AAEO56_07200</name>
</gene>
<protein>
    <submittedName>
        <fullName evidence="1">T9SS type B sorting domain-containing protein</fullName>
    </submittedName>
</protein>
<comment type="caution">
    <text evidence="1">The sequence shown here is derived from an EMBL/GenBank/DDBJ whole genome shotgun (WGS) entry which is preliminary data.</text>
</comment>
<reference evidence="1 2" key="1">
    <citation type="submission" date="2024-04" db="EMBL/GenBank/DDBJ databases">
        <title>Flavobacterium sp. DGU11 16S ribosomal RNA gene Genome sequencing and assembly.</title>
        <authorList>
            <person name="Park S."/>
        </authorList>
    </citation>
    <scope>NUCLEOTIDE SEQUENCE [LARGE SCALE GENOMIC DNA]</scope>
    <source>
        <strain evidence="1 2">DGU11</strain>
    </source>
</reference>
<sequence>MCMLFSAFVSKAQLADFDFNVAFTNETCPGNGTLSFSTGNTVPGATFLFTVYHNPDLDVPISSSADVLVDGLSAGTYTIVALQTLGIETSTEQVVVTIENQITPLTYTISSSSHQCSVGGQLVITTLTGIAAQYEIISGPVTRPLQTSNTFDGLPEGQYNVRVFNNCGQAVVTTYTLLTDPGEPELSQPILEDVYSGDCDSVTITNTLTYPEGTVISYPITVTYTIHPPGGAPAQVVTMDFTDGAPSFLEFVNEFPVAAGETYTYDLVVTNSCGIQFGNSGMTVNPAPEITYSLPPLPCAHYYLTLDVAHYMPPFTFNFSEMPAGFNPAAFNAAYPGPFVEGPVAFGGESMPVPEGDYTVTVTDACGRTGTVSFTVQEIIPEPSVSGRNNGCFSLFGRIIASVPDRKLVFAEITAAPVAYTFALPSNVSAFINGSGTLVVPNLPLGSYTLHLIDECGTEYVVTAEVPPFVEQDFTALAMADCREGIGAVRVVSGNGKLTALSITNAPAAFEGTLPLDVTTSISTAGIFFMDDLPAGNYTFSGTDICGIQRTVSVTVTGYLPMGGIPFSFDPNCSSFNIEMFDNDTSSGTPEYWLQMENPNAPGQWIHPDTGVAYTEGALPESANSIALENNQTTVNLLYFGKFRILKAFETFGNGTSLKICIEVLGEFNYYDGVNIENIYNVSCLENTDDILVQATGQAPLHYRIESKDGMPFFLDNGTNSIYSGLATGSYQFVVEDACGHIGRRTENINLLPELAHAHDPGGMLQCIEPGQPESLVFDLSLQNEGILEDQSPNAYTITYHISQEDADAGVNPLPLLHTNTSNPQIIYARLVHNFINICHDVVSFGLQVSEYPELTMDEEVYVCVDGGSVTLSADPGYDSYEWSTGENTSSIVVETPGIYTVTVANVYDGTVCATTRDITVNPSEAATVLDIETADWTDNNNSIKILVSGTGSYEYSINGITYQDSPVFDGLETGVYLLFIRDKNGCGITRYEFYLLNYPKFFTPNGDGINDTWRIPYSKLEPAMEIFIFDRYGKFIAQIDPKGRGWDGMYNGRALPSTDYWFLVKRIDGKEHRGHFSMIR</sequence>
<dbReference type="NCBIfam" id="TIGR04131">
    <property type="entry name" value="Bac_Flav_CTERM"/>
    <property type="match status" value="1"/>
</dbReference>
<organism evidence="1 2">
    <name type="scientific">Flavobacterium arundinis</name>
    <dbReference type="NCBI Taxonomy" id="3139143"/>
    <lineage>
        <taxon>Bacteria</taxon>
        <taxon>Pseudomonadati</taxon>
        <taxon>Bacteroidota</taxon>
        <taxon>Flavobacteriia</taxon>
        <taxon>Flavobacteriales</taxon>
        <taxon>Flavobacteriaceae</taxon>
        <taxon>Flavobacterium</taxon>
    </lineage>
</organism>
<dbReference type="Pfam" id="PF13585">
    <property type="entry name" value="CHU_C"/>
    <property type="match status" value="1"/>
</dbReference>